<evidence type="ECO:0000313" key="1">
    <source>
        <dbReference type="EMBL" id="ADH98429.1"/>
    </source>
</evidence>
<dbReference type="PANTHER" id="PTHR10000:SF55">
    <property type="entry name" value="5-AMINO-6-(5-PHOSPHO-D-RIBITYLAMINO)URACIL PHOSPHATASE YCSE"/>
    <property type="match status" value="1"/>
</dbReference>
<dbReference type="Pfam" id="PF08282">
    <property type="entry name" value="Hydrolase_3"/>
    <property type="match status" value="1"/>
</dbReference>
<dbReference type="RefSeq" id="WP_013171854.1">
    <property type="nucleotide sequence ID" value="NC_014219.1"/>
</dbReference>
<dbReference type="InterPro" id="IPR023214">
    <property type="entry name" value="HAD_sf"/>
</dbReference>
<dbReference type="GO" id="GO:0005829">
    <property type="term" value="C:cytosol"/>
    <property type="evidence" value="ECO:0007669"/>
    <property type="project" value="TreeGrafter"/>
</dbReference>
<organism evidence="1 2">
    <name type="scientific">Bacillus selenitireducens (strain ATCC 700615 / DSM 15326 / MLS10)</name>
    <dbReference type="NCBI Taxonomy" id="439292"/>
    <lineage>
        <taxon>Bacteria</taxon>
        <taxon>Bacillati</taxon>
        <taxon>Bacillota</taxon>
        <taxon>Bacilli</taxon>
        <taxon>Bacillales</taxon>
        <taxon>Bacillaceae</taxon>
        <taxon>Salisediminibacterium</taxon>
    </lineage>
</organism>
<dbReference type="AlphaFoldDB" id="D6XZQ5"/>
<reference evidence="1" key="1">
    <citation type="submission" date="2009-10" db="EMBL/GenBank/DDBJ databases">
        <title>Complete sequence of Bacillus selenitireducens MLS10.</title>
        <authorList>
            <consortium name="US DOE Joint Genome Institute"/>
            <person name="Lucas S."/>
            <person name="Copeland A."/>
            <person name="Lapidus A."/>
            <person name="Glavina del Rio T."/>
            <person name="Dalin E."/>
            <person name="Tice H."/>
            <person name="Bruce D."/>
            <person name="Goodwin L."/>
            <person name="Pitluck S."/>
            <person name="Sims D."/>
            <person name="Brettin T."/>
            <person name="Detter J.C."/>
            <person name="Han C."/>
            <person name="Larimer F."/>
            <person name="Land M."/>
            <person name="Hauser L."/>
            <person name="Kyrpides N."/>
            <person name="Ovchinnikova G."/>
            <person name="Stolz J."/>
        </authorList>
    </citation>
    <scope>NUCLEOTIDE SEQUENCE [LARGE SCALE GENOMIC DNA]</scope>
    <source>
        <strain evidence="1">MLS10</strain>
    </source>
</reference>
<dbReference type="InterPro" id="IPR006379">
    <property type="entry name" value="HAD-SF_hydro_IIB"/>
</dbReference>
<dbReference type="NCBIfam" id="TIGR00099">
    <property type="entry name" value="Cof-subfamily"/>
    <property type="match status" value="1"/>
</dbReference>
<evidence type="ECO:0000313" key="2">
    <source>
        <dbReference type="Proteomes" id="UP000000271"/>
    </source>
</evidence>
<dbReference type="GO" id="GO:0000287">
    <property type="term" value="F:magnesium ion binding"/>
    <property type="evidence" value="ECO:0007669"/>
    <property type="project" value="TreeGrafter"/>
</dbReference>
<dbReference type="SFLD" id="SFLDG01140">
    <property type="entry name" value="C2.B:_Phosphomannomutase_and_P"/>
    <property type="match status" value="1"/>
</dbReference>
<dbReference type="HOGENOM" id="CLU_044146_5_2_9"/>
<dbReference type="KEGG" id="bse:Bsel_0906"/>
<gene>
    <name evidence="1" type="ordered locus">Bsel_0906</name>
</gene>
<dbReference type="PANTHER" id="PTHR10000">
    <property type="entry name" value="PHOSPHOSERINE PHOSPHATASE"/>
    <property type="match status" value="1"/>
</dbReference>
<dbReference type="InterPro" id="IPR000150">
    <property type="entry name" value="Cof"/>
</dbReference>
<proteinExistence type="predicted"/>
<dbReference type="EMBL" id="CP001791">
    <property type="protein sequence ID" value="ADH98429.1"/>
    <property type="molecule type" value="Genomic_DNA"/>
</dbReference>
<sequence>MVKAVALDMDGTLLDDQHQVSEELTALLRRWQGMGIRFFLATGRTAREAADVLPKQLKPDGIVGANGMVVMIDGKEIDAHEVPVPLTEALVDGARKRGIYYEIHPAEGPRVAFQEDRQILENETDFRIDTGVAAHEAKSREEAVANKIHWVDACPTERIIKIYFFHRKKKTMTAWKEEVEGLKERFSFTTSSSSEHNVEVMAAGVNKATGVETLLEHYGLDRSDLLAIGDANNDLPLLKMAGQAAVMQNGSEEVKRAIRDVTPKTNDENGVYDYLLQLEMKME</sequence>
<name>D6XZQ5_BACIE</name>
<dbReference type="GO" id="GO:0016791">
    <property type="term" value="F:phosphatase activity"/>
    <property type="evidence" value="ECO:0007669"/>
    <property type="project" value="UniProtKB-ARBA"/>
</dbReference>
<dbReference type="Gene3D" id="3.40.50.1000">
    <property type="entry name" value="HAD superfamily/HAD-like"/>
    <property type="match status" value="1"/>
</dbReference>
<accession>D6XZQ5</accession>
<dbReference type="eggNOG" id="COG0561">
    <property type="taxonomic scope" value="Bacteria"/>
</dbReference>
<protein>
    <submittedName>
        <fullName evidence="1">Cof-like hydrolase</fullName>
    </submittedName>
</protein>
<dbReference type="SUPFAM" id="SSF56784">
    <property type="entry name" value="HAD-like"/>
    <property type="match status" value="1"/>
</dbReference>
<dbReference type="Proteomes" id="UP000000271">
    <property type="component" value="Chromosome"/>
</dbReference>
<dbReference type="InterPro" id="IPR036412">
    <property type="entry name" value="HAD-like_sf"/>
</dbReference>
<dbReference type="STRING" id="439292.Bsel_0906"/>
<dbReference type="NCBIfam" id="TIGR01484">
    <property type="entry name" value="HAD-SF-IIB"/>
    <property type="match status" value="1"/>
</dbReference>
<keyword evidence="2" id="KW-1185">Reference proteome</keyword>
<dbReference type="Gene3D" id="3.30.1240.10">
    <property type="match status" value="1"/>
</dbReference>
<dbReference type="SFLD" id="SFLDS00003">
    <property type="entry name" value="Haloacid_Dehalogenase"/>
    <property type="match status" value="1"/>
</dbReference>